<evidence type="ECO:0000313" key="2">
    <source>
        <dbReference type="Proteomes" id="UP001596380"/>
    </source>
</evidence>
<comment type="caution">
    <text evidence="1">The sequence shown here is derived from an EMBL/GenBank/DDBJ whole genome shotgun (WGS) entry which is preliminary data.</text>
</comment>
<dbReference type="EMBL" id="JBHSXS010000047">
    <property type="protein sequence ID" value="MFC6886087.1"/>
    <property type="molecule type" value="Genomic_DNA"/>
</dbReference>
<accession>A0ABW2CW72</accession>
<sequence>MGRHRRGARREITVGDLIQALQRFDPELEVRLAIQPRLPQEHAVGEVAEVDGTVWIGESGHIGYAPDEVAEQLGWS</sequence>
<gene>
    <name evidence="1" type="ORF">ACFQKB_40450</name>
</gene>
<dbReference type="RefSeq" id="WP_160823166.1">
    <property type="nucleotide sequence ID" value="NZ_JBHSXE010000001.1"/>
</dbReference>
<evidence type="ECO:0000313" key="1">
    <source>
        <dbReference type="EMBL" id="MFC6886087.1"/>
    </source>
</evidence>
<keyword evidence="2" id="KW-1185">Reference proteome</keyword>
<organism evidence="1 2">
    <name type="scientific">Actinomadura yumaensis</name>
    <dbReference type="NCBI Taxonomy" id="111807"/>
    <lineage>
        <taxon>Bacteria</taxon>
        <taxon>Bacillati</taxon>
        <taxon>Actinomycetota</taxon>
        <taxon>Actinomycetes</taxon>
        <taxon>Streptosporangiales</taxon>
        <taxon>Thermomonosporaceae</taxon>
        <taxon>Actinomadura</taxon>
    </lineage>
</organism>
<name>A0ABW2CW72_9ACTN</name>
<protein>
    <submittedName>
        <fullName evidence="1">Uncharacterized protein</fullName>
    </submittedName>
</protein>
<proteinExistence type="predicted"/>
<reference evidence="2" key="1">
    <citation type="journal article" date="2019" name="Int. J. Syst. Evol. Microbiol.">
        <title>The Global Catalogue of Microorganisms (GCM) 10K type strain sequencing project: providing services to taxonomists for standard genome sequencing and annotation.</title>
        <authorList>
            <consortium name="The Broad Institute Genomics Platform"/>
            <consortium name="The Broad Institute Genome Sequencing Center for Infectious Disease"/>
            <person name="Wu L."/>
            <person name="Ma J."/>
        </authorList>
    </citation>
    <scope>NUCLEOTIDE SEQUENCE [LARGE SCALE GENOMIC DNA]</scope>
    <source>
        <strain evidence="2">JCM 3369</strain>
    </source>
</reference>
<dbReference type="Proteomes" id="UP001596380">
    <property type="component" value="Unassembled WGS sequence"/>
</dbReference>